<dbReference type="AlphaFoldDB" id="A0A6T8VC24"/>
<evidence type="ECO:0000256" key="4">
    <source>
        <dbReference type="ARBA" id="ARBA00022786"/>
    </source>
</evidence>
<dbReference type="PANTHER" id="PTHR13291">
    <property type="entry name" value="JOSEPHIN 1, 2"/>
    <property type="match status" value="1"/>
</dbReference>
<dbReference type="EMBL" id="HBFQ01015758">
    <property type="protein sequence ID" value="CAD8836560.1"/>
    <property type="molecule type" value="Transcribed_RNA"/>
</dbReference>
<dbReference type="InterPro" id="IPR006155">
    <property type="entry name" value="Josephin"/>
</dbReference>
<feature type="active site" evidence="6">
    <location>
        <position position="160"/>
    </location>
</feature>
<dbReference type="GO" id="GO:0016579">
    <property type="term" value="P:protein deubiquitination"/>
    <property type="evidence" value="ECO:0007669"/>
    <property type="project" value="InterPro"/>
</dbReference>
<name>A0A6T8VC24_NOCSC</name>
<evidence type="ECO:0000313" key="8">
    <source>
        <dbReference type="EMBL" id="CAD8836559.1"/>
    </source>
</evidence>
<keyword evidence="5 6" id="KW-0378">Hydrolase</keyword>
<organism evidence="9">
    <name type="scientific">Noctiluca scintillans</name>
    <name type="common">Sea sparkle</name>
    <name type="synonym">Red tide dinoflagellate</name>
    <dbReference type="NCBI Taxonomy" id="2966"/>
    <lineage>
        <taxon>Eukaryota</taxon>
        <taxon>Sar</taxon>
        <taxon>Alveolata</taxon>
        <taxon>Dinophyceae</taxon>
        <taxon>Noctilucales</taxon>
        <taxon>Noctilucaceae</taxon>
        <taxon>Noctiluca</taxon>
    </lineage>
</organism>
<proteinExistence type="predicted"/>
<dbReference type="Pfam" id="PF02099">
    <property type="entry name" value="Josephin"/>
    <property type="match status" value="1"/>
</dbReference>
<sequence length="236" mass="26822">MVSGKSDSPAAFHERQVGRQCGMHAVNNMLQYEAYTAESFSKISSEIARQRELLEVGAQKGWKSGRWWLQGKWIPSPFPNRKEDWDVQVVDMALQREGMDLCWFDKRKNIDDLQLHHPDFEGLILNVHCVKSKMCGQIKTSDRHWLCIKRTSSGVFVNLDSRLRSLEVLGDASDVVAWLQCHALADGRSVIFRVTSPDSFRVVSANKCDEVSTTDTLTSANMRDDALFSTDPYFFG</sequence>
<evidence type="ECO:0000256" key="2">
    <source>
        <dbReference type="ARBA" id="ARBA00012759"/>
    </source>
</evidence>
<evidence type="ECO:0000313" key="9">
    <source>
        <dbReference type="EMBL" id="CAD8836560.1"/>
    </source>
</evidence>
<evidence type="ECO:0000256" key="1">
    <source>
        <dbReference type="ARBA" id="ARBA00000707"/>
    </source>
</evidence>
<evidence type="ECO:0000259" key="7">
    <source>
        <dbReference type="PROSITE" id="PS50957"/>
    </source>
</evidence>
<feature type="active site" evidence="6">
    <location>
        <position position="144"/>
    </location>
</feature>
<evidence type="ECO:0000256" key="6">
    <source>
        <dbReference type="PROSITE-ProRule" id="PRU00331"/>
    </source>
</evidence>
<dbReference type="EMBL" id="HBFQ01015756">
    <property type="protein sequence ID" value="CAD8836559.1"/>
    <property type="molecule type" value="Transcribed_RNA"/>
</dbReference>
<protein>
    <recommendedName>
        <fullName evidence="2">ubiquitinyl hydrolase 1</fullName>
        <ecNumber evidence="2">3.4.19.12</ecNumber>
    </recommendedName>
</protein>
<dbReference type="SMART" id="SM01246">
    <property type="entry name" value="Josephin"/>
    <property type="match status" value="1"/>
</dbReference>
<dbReference type="PROSITE" id="PS50957">
    <property type="entry name" value="JOSEPHIN"/>
    <property type="match status" value="1"/>
</dbReference>
<comment type="catalytic activity">
    <reaction evidence="1">
        <text>Thiol-dependent hydrolysis of ester, thioester, amide, peptide and isopeptide bonds formed by the C-terminal Gly of ubiquitin (a 76-residue protein attached to proteins as an intracellular targeting signal).</text>
        <dbReference type="EC" id="3.4.19.12"/>
    </reaction>
</comment>
<dbReference type="GO" id="GO:0006508">
    <property type="term" value="P:proteolysis"/>
    <property type="evidence" value="ECO:0007669"/>
    <property type="project" value="UniProtKB-KW"/>
</dbReference>
<dbReference type="GO" id="GO:0004843">
    <property type="term" value="F:cysteine-type deubiquitinase activity"/>
    <property type="evidence" value="ECO:0007669"/>
    <property type="project" value="UniProtKB-EC"/>
</dbReference>
<dbReference type="InterPro" id="IPR040053">
    <property type="entry name" value="JOSD1/2"/>
</dbReference>
<feature type="domain" description="Josephin" evidence="7">
    <location>
        <begin position="8"/>
        <end position="208"/>
    </location>
</feature>
<evidence type="ECO:0000256" key="3">
    <source>
        <dbReference type="ARBA" id="ARBA00022670"/>
    </source>
</evidence>
<keyword evidence="3" id="KW-0645">Protease</keyword>
<dbReference type="EC" id="3.4.19.12" evidence="2"/>
<reference evidence="9" key="1">
    <citation type="submission" date="2021-01" db="EMBL/GenBank/DDBJ databases">
        <authorList>
            <person name="Corre E."/>
            <person name="Pelletier E."/>
            <person name="Niang G."/>
            <person name="Scheremetjew M."/>
            <person name="Finn R."/>
            <person name="Kale V."/>
            <person name="Holt S."/>
            <person name="Cochrane G."/>
            <person name="Meng A."/>
            <person name="Brown T."/>
            <person name="Cohen L."/>
        </authorList>
    </citation>
    <scope>NUCLEOTIDE SEQUENCE</scope>
</reference>
<feature type="active site" evidence="6">
    <location>
        <position position="21"/>
    </location>
</feature>
<gene>
    <name evidence="8" type="ORF">NSCI0253_LOCUS10907</name>
    <name evidence="9" type="ORF">NSCI0253_LOCUS10908</name>
</gene>
<evidence type="ECO:0000256" key="5">
    <source>
        <dbReference type="ARBA" id="ARBA00022801"/>
    </source>
</evidence>
<dbReference type="PANTHER" id="PTHR13291:SF0">
    <property type="entry name" value="JOSEPHIN-LIKE PROTEIN"/>
    <property type="match status" value="1"/>
</dbReference>
<accession>A0A6T8VC24</accession>
<dbReference type="Gene3D" id="3.90.70.40">
    <property type="match status" value="1"/>
</dbReference>
<keyword evidence="4" id="KW-0833">Ubl conjugation pathway</keyword>